<proteinExistence type="inferred from homology"/>
<dbReference type="Proteomes" id="UP001172756">
    <property type="component" value="Unassembled WGS sequence"/>
</dbReference>
<dbReference type="EMBL" id="JAUHQB010000004">
    <property type="protein sequence ID" value="MDN4483425.1"/>
    <property type="molecule type" value="Genomic_DNA"/>
</dbReference>
<organism evidence="9 10">
    <name type="scientific">Demequina lignilytica</name>
    <dbReference type="NCBI Taxonomy" id="3051663"/>
    <lineage>
        <taxon>Bacteria</taxon>
        <taxon>Bacillati</taxon>
        <taxon>Actinomycetota</taxon>
        <taxon>Actinomycetes</taxon>
        <taxon>Micrococcales</taxon>
        <taxon>Demequinaceae</taxon>
        <taxon>Demequina</taxon>
    </lineage>
</organism>
<sequence length="82" mass="9239">MAVSKKRDTKAYKVPRNLGKPKSDNPKWLLPVALTALALGPVWIVVYYVSKAQYPIPGIYDWNLGVGFVFMATGMVLLTRWK</sequence>
<gene>
    <name evidence="7" type="primary">crgA</name>
    <name evidence="8" type="ORF">QQ002_07735</name>
    <name evidence="9" type="ORF">QQX10_05870</name>
</gene>
<reference evidence="8 11" key="2">
    <citation type="submission" date="2023-06" db="EMBL/GenBank/DDBJ databases">
        <title>SYSU T0a273.</title>
        <authorList>
            <person name="Gao L."/>
            <person name="Fang B.-Z."/>
            <person name="Li W.-J."/>
        </authorList>
    </citation>
    <scope>NUCLEOTIDE SEQUENCE [LARGE SCALE GENOMIC DNA]</scope>
    <source>
        <strain evidence="8 11">SYSU T0a273</strain>
    </source>
</reference>
<evidence type="ECO:0000256" key="3">
    <source>
        <dbReference type="ARBA" id="ARBA00022692"/>
    </source>
</evidence>
<dbReference type="EMBL" id="JAUHPX010000003">
    <property type="protein sequence ID" value="MDN4487694.1"/>
    <property type="molecule type" value="Genomic_DNA"/>
</dbReference>
<evidence type="ECO:0000313" key="11">
    <source>
        <dbReference type="Proteomes" id="UP001172756"/>
    </source>
</evidence>
<comment type="caution">
    <text evidence="9">The sequence shown here is derived from an EMBL/GenBank/DDBJ whole genome shotgun (WGS) entry which is preliminary data.</text>
</comment>
<evidence type="ECO:0000256" key="5">
    <source>
        <dbReference type="ARBA" id="ARBA00023136"/>
    </source>
</evidence>
<evidence type="ECO:0000313" key="10">
    <source>
        <dbReference type="Proteomes" id="UP001172737"/>
    </source>
</evidence>
<evidence type="ECO:0000256" key="1">
    <source>
        <dbReference type="ARBA" id="ARBA00022475"/>
    </source>
</evidence>
<dbReference type="Proteomes" id="UP001172737">
    <property type="component" value="Unassembled WGS sequence"/>
</dbReference>
<evidence type="ECO:0000256" key="2">
    <source>
        <dbReference type="ARBA" id="ARBA00022618"/>
    </source>
</evidence>
<keyword evidence="6 7" id="KW-0131">Cell cycle</keyword>
<protein>
    <recommendedName>
        <fullName evidence="7">Cell division protein CrgA</fullName>
    </recommendedName>
</protein>
<comment type="function">
    <text evidence="7">Involved in cell division.</text>
</comment>
<keyword evidence="1 7" id="KW-1003">Cell membrane</keyword>
<keyword evidence="10" id="KW-1185">Reference proteome</keyword>
<feature type="transmembrane region" description="Helical" evidence="7">
    <location>
        <begin position="62"/>
        <end position="81"/>
    </location>
</feature>
<dbReference type="AlphaFoldDB" id="A0AAW7M282"/>
<comment type="similarity">
    <text evidence="7">Belongs to the CrgA family.</text>
</comment>
<comment type="subcellular location">
    <subcellularLocation>
        <location evidence="7">Cell membrane</location>
        <topology evidence="7">Multi-pass membrane protein</topology>
    </subcellularLocation>
</comment>
<keyword evidence="4 7" id="KW-1133">Transmembrane helix</keyword>
<name>A0AAW7M282_9MICO</name>
<evidence type="ECO:0000313" key="9">
    <source>
        <dbReference type="EMBL" id="MDN4487694.1"/>
    </source>
</evidence>
<dbReference type="GO" id="GO:0051301">
    <property type="term" value="P:cell division"/>
    <property type="evidence" value="ECO:0007669"/>
    <property type="project" value="UniProtKB-UniRule"/>
</dbReference>
<evidence type="ECO:0000313" key="8">
    <source>
        <dbReference type="EMBL" id="MDN4483425.1"/>
    </source>
</evidence>
<keyword evidence="5 7" id="KW-0472">Membrane</keyword>
<feature type="transmembrane region" description="Helical" evidence="7">
    <location>
        <begin position="28"/>
        <end position="50"/>
    </location>
</feature>
<dbReference type="GO" id="GO:0005886">
    <property type="term" value="C:plasma membrane"/>
    <property type="evidence" value="ECO:0007669"/>
    <property type="project" value="UniProtKB-SubCell"/>
</dbReference>
<dbReference type="InterPro" id="IPR009619">
    <property type="entry name" value="CrgA"/>
</dbReference>
<dbReference type="HAMAP" id="MF_00631">
    <property type="entry name" value="CrgA"/>
    <property type="match status" value="1"/>
</dbReference>
<keyword evidence="2 7" id="KW-0132">Cell division</keyword>
<keyword evidence="3 7" id="KW-0812">Transmembrane</keyword>
<dbReference type="RefSeq" id="WP_301119030.1">
    <property type="nucleotide sequence ID" value="NZ_JAUHPX010000003.1"/>
</dbReference>
<accession>A0AAW7M282</accession>
<dbReference type="Pfam" id="PF06781">
    <property type="entry name" value="CrgA"/>
    <property type="match status" value="1"/>
</dbReference>
<evidence type="ECO:0000256" key="6">
    <source>
        <dbReference type="ARBA" id="ARBA00023306"/>
    </source>
</evidence>
<reference evidence="9" key="1">
    <citation type="submission" date="2023-06" db="EMBL/GenBank/DDBJ databases">
        <title>Sysu t00039.</title>
        <authorList>
            <person name="Gao L."/>
            <person name="Fang B.-Z."/>
            <person name="Li W.-J."/>
        </authorList>
    </citation>
    <scope>NUCLEOTIDE SEQUENCE</scope>
    <source>
        <strain evidence="9">SYSU T00039</strain>
    </source>
</reference>
<evidence type="ECO:0000256" key="7">
    <source>
        <dbReference type="HAMAP-Rule" id="MF_00631"/>
    </source>
</evidence>
<evidence type="ECO:0000256" key="4">
    <source>
        <dbReference type="ARBA" id="ARBA00022989"/>
    </source>
</evidence>